<dbReference type="SUPFAM" id="SSF46785">
    <property type="entry name" value="Winged helix' DNA-binding domain"/>
    <property type="match status" value="1"/>
</dbReference>
<dbReference type="PANTHER" id="PTHR22683:SF41">
    <property type="entry name" value="DNA TRANSLOCASE FTSK"/>
    <property type="match status" value="1"/>
</dbReference>
<dbReference type="InterPro" id="IPR036390">
    <property type="entry name" value="WH_DNA-bd_sf"/>
</dbReference>
<dbReference type="Gene3D" id="3.40.50.300">
    <property type="entry name" value="P-loop containing nucleotide triphosphate hydrolases"/>
    <property type="match status" value="1"/>
</dbReference>
<feature type="compositionally biased region" description="Basic and acidic residues" evidence="16">
    <location>
        <begin position="339"/>
        <end position="351"/>
    </location>
</feature>
<evidence type="ECO:0000313" key="20">
    <source>
        <dbReference type="Proteomes" id="UP001240483"/>
    </source>
</evidence>
<comment type="function">
    <text evidence="13">Essential cell division protein that coordinates cell division and chromosome segregation. The N-terminus is involved in assembly of the cell-division machinery. The C-terminus functions as a DNA motor that moves dsDNA in an ATP-dependent manner towards the dif recombination site, which is located within the replication terminus region. Required for activation of the Xer recombinase, allowing activation of chromosome unlinking by recombination.</text>
</comment>
<feature type="compositionally biased region" description="Low complexity" evidence="16">
    <location>
        <begin position="414"/>
        <end position="432"/>
    </location>
</feature>
<keyword evidence="5 17" id="KW-0812">Transmembrane</keyword>
<keyword evidence="4" id="KW-0132">Cell division</keyword>
<dbReference type="GO" id="GO:0003677">
    <property type="term" value="F:DNA binding"/>
    <property type="evidence" value="ECO:0007669"/>
    <property type="project" value="UniProtKB-KW"/>
</dbReference>
<dbReference type="Gene3D" id="1.10.10.10">
    <property type="entry name" value="Winged helix-like DNA-binding domain superfamily/Winged helix DNA-binding domain"/>
    <property type="match status" value="1"/>
</dbReference>
<feature type="compositionally biased region" description="Basic and acidic residues" evidence="16">
    <location>
        <begin position="248"/>
        <end position="269"/>
    </location>
</feature>
<evidence type="ECO:0000256" key="6">
    <source>
        <dbReference type="ARBA" id="ARBA00022741"/>
    </source>
</evidence>
<feature type="transmembrane region" description="Helical" evidence="17">
    <location>
        <begin position="146"/>
        <end position="164"/>
    </location>
</feature>
<evidence type="ECO:0000256" key="4">
    <source>
        <dbReference type="ARBA" id="ARBA00022618"/>
    </source>
</evidence>
<dbReference type="Pfam" id="PF13491">
    <property type="entry name" value="FtsK_4TM"/>
    <property type="match status" value="1"/>
</dbReference>
<comment type="caution">
    <text evidence="19">The sequence shown here is derived from an EMBL/GenBank/DDBJ whole genome shotgun (WGS) entry which is preliminary data.</text>
</comment>
<dbReference type="GO" id="GO:0005524">
    <property type="term" value="F:ATP binding"/>
    <property type="evidence" value="ECO:0007669"/>
    <property type="project" value="UniProtKB-UniRule"/>
</dbReference>
<dbReference type="SMART" id="SM00382">
    <property type="entry name" value="AAA"/>
    <property type="match status" value="1"/>
</dbReference>
<proteinExistence type="inferred from homology"/>
<comment type="subunit">
    <text evidence="14">Homohexamer. Forms a ring that surrounds DNA.</text>
</comment>
<evidence type="ECO:0000256" key="9">
    <source>
        <dbReference type="ARBA" id="ARBA00022989"/>
    </source>
</evidence>
<dbReference type="Proteomes" id="UP001240483">
    <property type="component" value="Unassembled WGS sequence"/>
</dbReference>
<evidence type="ECO:0000256" key="13">
    <source>
        <dbReference type="ARBA" id="ARBA00024986"/>
    </source>
</evidence>
<dbReference type="AlphaFoldDB" id="A0AAP4C7B4"/>
<dbReference type="EMBL" id="JASODW010000009">
    <property type="protein sequence ID" value="MDK6275613.1"/>
    <property type="molecule type" value="Genomic_DNA"/>
</dbReference>
<protein>
    <submittedName>
        <fullName evidence="19">DNA translocase FtsK</fullName>
    </submittedName>
</protein>
<feature type="compositionally biased region" description="Low complexity" evidence="16">
    <location>
        <begin position="969"/>
        <end position="979"/>
    </location>
</feature>
<keyword evidence="9 17" id="KW-1133">Transmembrane helix</keyword>
<feature type="compositionally biased region" description="Basic residues" evidence="16">
    <location>
        <begin position="270"/>
        <end position="282"/>
    </location>
</feature>
<feature type="region of interest" description="Disordered" evidence="16">
    <location>
        <begin position="962"/>
        <end position="1016"/>
    </location>
</feature>
<evidence type="ECO:0000313" key="19">
    <source>
        <dbReference type="EMBL" id="MDK6275613.1"/>
    </source>
</evidence>
<evidence type="ECO:0000256" key="10">
    <source>
        <dbReference type="ARBA" id="ARBA00023125"/>
    </source>
</evidence>
<keyword evidence="11 17" id="KW-0472">Membrane</keyword>
<comment type="subcellular location">
    <subcellularLocation>
        <location evidence="1">Cell membrane</location>
        <topology evidence="1">Multi-pass membrane protein</topology>
    </subcellularLocation>
</comment>
<dbReference type="InterPro" id="IPR018541">
    <property type="entry name" value="Ftsk_gamma"/>
</dbReference>
<dbReference type="GO" id="GO:0051301">
    <property type="term" value="P:cell division"/>
    <property type="evidence" value="ECO:0007669"/>
    <property type="project" value="UniProtKB-KW"/>
</dbReference>
<keyword evidence="12" id="KW-0131">Cell cycle</keyword>
<comment type="similarity">
    <text evidence="2">Belongs to the FtsK/SpoIIIE/SftA family.</text>
</comment>
<organism evidence="19 20">
    <name type="scientific">Pseudoglutamicibacter cumminsii</name>
    <dbReference type="NCBI Taxonomy" id="156979"/>
    <lineage>
        <taxon>Bacteria</taxon>
        <taxon>Bacillati</taxon>
        <taxon>Actinomycetota</taxon>
        <taxon>Actinomycetes</taxon>
        <taxon>Micrococcales</taxon>
        <taxon>Micrococcaceae</taxon>
        <taxon>Pseudoglutamicibacter</taxon>
    </lineage>
</organism>
<evidence type="ECO:0000256" key="3">
    <source>
        <dbReference type="ARBA" id="ARBA00022475"/>
    </source>
</evidence>
<feature type="transmembrane region" description="Helical" evidence="17">
    <location>
        <begin position="109"/>
        <end position="134"/>
    </location>
</feature>
<keyword evidence="10" id="KW-0238">DNA-binding</keyword>
<feature type="compositionally biased region" description="Acidic residues" evidence="16">
    <location>
        <begin position="999"/>
        <end position="1009"/>
    </location>
</feature>
<dbReference type="InterPro" id="IPR050206">
    <property type="entry name" value="FtsK/SpoIIIE/SftA"/>
</dbReference>
<keyword evidence="8 15" id="KW-0067">ATP-binding</keyword>
<dbReference type="SUPFAM" id="SSF52540">
    <property type="entry name" value="P-loop containing nucleoside triphosphate hydrolases"/>
    <property type="match status" value="1"/>
</dbReference>
<dbReference type="Pfam" id="PF01580">
    <property type="entry name" value="FtsK_SpoIIIE"/>
    <property type="match status" value="1"/>
</dbReference>
<dbReference type="GO" id="GO:0005886">
    <property type="term" value="C:plasma membrane"/>
    <property type="evidence" value="ECO:0007669"/>
    <property type="project" value="UniProtKB-SubCell"/>
</dbReference>
<dbReference type="InterPro" id="IPR027417">
    <property type="entry name" value="P-loop_NTPase"/>
</dbReference>
<evidence type="ECO:0000256" key="16">
    <source>
        <dbReference type="SAM" id="MobiDB-lite"/>
    </source>
</evidence>
<dbReference type="Gene3D" id="3.30.980.40">
    <property type="match status" value="1"/>
</dbReference>
<feature type="compositionally biased region" description="Low complexity" evidence="16">
    <location>
        <begin position="319"/>
        <end position="329"/>
    </location>
</feature>
<sequence>MASRTSPGSQRSSASSKSGSKRSGNTESTELIQESSEIPAPLRAIQRAWSSLGGIIGAGVRQLGTPVKLEPGTRRDGKALTWLVIALIVALVEWWGLRSVPVFGTFTHSAVGGLFGVMAVALPVVLFISAVRLFRRPTDHAVNGRISIGFVLALITGAGIAHVTTGRPPLDGPFKDLLSSGGWVGWFAGEPLAALLTEGGAVIVLCLVGILSLLIITGTPVTKVPERLVGLYRLLMVGKEEPEEGDISGDRDGHDQSYLYDSERREKEKSKKPKAKKARKSLFGRNKDAETDEEMLEPAGSSEAYESPVIDDDIHGHSSADASDAAPEEATPPPGVRRPTREEKRREKLMREAGVYNVDEHGGAGTPSDDEDANATTDLDATPDFDATTVINRGEPDAHTQAIDMTSALANGEDAAEAGAASGAGVAGSGVAPTAKPERPMPEPLPQRSEQLELSGDVTYTLPPSEYLPPGPPAKERSEANDKVVAALQETLREFKVDAEVTGFSRGPTVTRYEIELAPGTKVERVTNLSKNISYAVASSDVRILSPIPGKSAIGIEIPNTDKEVVSLGDVLRSNAARRTDHPMVMGVGKDVEGGFVVANMAKMPHMLVAGATGAGKSSFINSLIVSLLMRATPDDVRLVLVDPKRVELTAYEGVPHLITPIITNPKKAAEALQWVVKEMDTRYDDLANFGFKHVDDFNKAVRAGKVTPPPGSKRVIKPYPYLLVIVDELADLMMVAPRDVEDSIVRITQLARAAGIHLVLATQRPSVDVVTGLIKANVPSRMAFATSSVTDSRVVLDQPGAEKLLGQGDALFLPMGKSKPIRVQGAWVTESEIHRVVEHVKGQLTAHYRDDVVPDAPQREIDADIGDDLEDLLRAVELVVTSQFGSTSMLQRKLRIGFAKAGRLMDLMESRGVVGPSEGSKARDVLVKPEDLPQVIAAINGTPAPETPDAQQQALADEATYNHQPTDASEAGESTASGAGSGSGAAGGHSSGYAEDTWHDDDDEESEDAWSLTGR</sequence>
<dbReference type="RefSeq" id="WP_285333371.1">
    <property type="nucleotide sequence ID" value="NZ_JASODW010000009.1"/>
</dbReference>
<dbReference type="PANTHER" id="PTHR22683">
    <property type="entry name" value="SPORULATION PROTEIN RELATED"/>
    <property type="match status" value="1"/>
</dbReference>
<accession>A0AAP4C7B4</accession>
<evidence type="ECO:0000256" key="14">
    <source>
        <dbReference type="ARBA" id="ARBA00025923"/>
    </source>
</evidence>
<dbReference type="SMART" id="SM00843">
    <property type="entry name" value="Ftsk_gamma"/>
    <property type="match status" value="1"/>
</dbReference>
<dbReference type="CDD" id="cd01127">
    <property type="entry name" value="TrwB_TraG_TraD_VirD4"/>
    <property type="match status" value="1"/>
</dbReference>
<dbReference type="InterPro" id="IPR041027">
    <property type="entry name" value="FtsK_alpha"/>
</dbReference>
<reference evidence="19" key="1">
    <citation type="submission" date="2023-05" db="EMBL/GenBank/DDBJ databases">
        <title>Cataloging the Phylogenetic Diversity of Human Bladder Bacteria.</title>
        <authorList>
            <person name="Du J."/>
        </authorList>
    </citation>
    <scope>NUCLEOTIDE SEQUENCE</scope>
    <source>
        <strain evidence="19">UMB9978</strain>
    </source>
</reference>
<feature type="region of interest" description="Disordered" evidence="16">
    <location>
        <begin position="242"/>
        <end position="391"/>
    </location>
</feature>
<feature type="transmembrane region" description="Helical" evidence="17">
    <location>
        <begin position="79"/>
        <end position="97"/>
    </location>
</feature>
<feature type="transmembrane region" description="Helical" evidence="17">
    <location>
        <begin position="192"/>
        <end position="217"/>
    </location>
</feature>
<feature type="compositionally biased region" description="Low complexity" evidence="16">
    <location>
        <begin position="1"/>
        <end position="23"/>
    </location>
</feature>
<keyword evidence="3" id="KW-1003">Cell membrane</keyword>
<evidence type="ECO:0000256" key="11">
    <source>
        <dbReference type="ARBA" id="ARBA00023136"/>
    </source>
</evidence>
<feature type="region of interest" description="Disordered" evidence="16">
    <location>
        <begin position="414"/>
        <end position="448"/>
    </location>
</feature>
<dbReference type="InterPro" id="IPR036388">
    <property type="entry name" value="WH-like_DNA-bd_sf"/>
</dbReference>
<feature type="region of interest" description="Disordered" evidence="16">
    <location>
        <begin position="460"/>
        <end position="481"/>
    </location>
</feature>
<gene>
    <name evidence="19" type="ORF">QP116_07715</name>
</gene>
<keyword evidence="6 15" id="KW-0547">Nucleotide-binding</keyword>
<evidence type="ECO:0000256" key="8">
    <source>
        <dbReference type="ARBA" id="ARBA00022840"/>
    </source>
</evidence>
<dbReference type="Pfam" id="PF17854">
    <property type="entry name" value="FtsK_alpha"/>
    <property type="match status" value="1"/>
</dbReference>
<feature type="region of interest" description="Disordered" evidence="16">
    <location>
        <begin position="1"/>
        <end position="35"/>
    </location>
</feature>
<dbReference type="GO" id="GO:0007059">
    <property type="term" value="P:chromosome segregation"/>
    <property type="evidence" value="ECO:0007669"/>
    <property type="project" value="UniProtKB-KW"/>
</dbReference>
<evidence type="ECO:0000256" key="2">
    <source>
        <dbReference type="ARBA" id="ARBA00006474"/>
    </source>
</evidence>
<evidence type="ECO:0000259" key="18">
    <source>
        <dbReference type="PROSITE" id="PS50901"/>
    </source>
</evidence>
<dbReference type="InterPro" id="IPR002543">
    <property type="entry name" value="FtsK_dom"/>
</dbReference>
<evidence type="ECO:0000256" key="5">
    <source>
        <dbReference type="ARBA" id="ARBA00022692"/>
    </source>
</evidence>
<evidence type="ECO:0000256" key="12">
    <source>
        <dbReference type="ARBA" id="ARBA00023306"/>
    </source>
</evidence>
<dbReference type="PROSITE" id="PS50901">
    <property type="entry name" value="FTSK"/>
    <property type="match status" value="1"/>
</dbReference>
<evidence type="ECO:0000256" key="15">
    <source>
        <dbReference type="PROSITE-ProRule" id="PRU00289"/>
    </source>
</evidence>
<evidence type="ECO:0000256" key="7">
    <source>
        <dbReference type="ARBA" id="ARBA00022829"/>
    </source>
</evidence>
<evidence type="ECO:0000256" key="17">
    <source>
        <dbReference type="SAM" id="Phobius"/>
    </source>
</evidence>
<feature type="binding site" evidence="15">
    <location>
        <begin position="611"/>
        <end position="618"/>
    </location>
    <ligand>
        <name>ATP</name>
        <dbReference type="ChEBI" id="CHEBI:30616"/>
    </ligand>
</feature>
<dbReference type="InterPro" id="IPR025199">
    <property type="entry name" value="FtsK_4TM"/>
</dbReference>
<evidence type="ECO:0000256" key="1">
    <source>
        <dbReference type="ARBA" id="ARBA00004651"/>
    </source>
</evidence>
<dbReference type="Pfam" id="PF09397">
    <property type="entry name" value="FtsK_gamma"/>
    <property type="match status" value="1"/>
</dbReference>
<feature type="compositionally biased region" description="Polar residues" evidence="16">
    <location>
        <begin position="25"/>
        <end position="35"/>
    </location>
</feature>
<dbReference type="InterPro" id="IPR003593">
    <property type="entry name" value="AAA+_ATPase"/>
</dbReference>
<name>A0AAP4C7B4_9MICC</name>
<keyword evidence="7" id="KW-0159">Chromosome partition</keyword>
<feature type="domain" description="FtsK" evidence="18">
    <location>
        <begin position="594"/>
        <end position="794"/>
    </location>
</feature>
<feature type="compositionally biased region" description="Gly residues" evidence="16">
    <location>
        <begin position="980"/>
        <end position="991"/>
    </location>
</feature>